<comment type="caution">
    <text evidence="1">The sequence shown here is derived from an EMBL/GenBank/DDBJ whole genome shotgun (WGS) entry which is preliminary data.</text>
</comment>
<gene>
    <name evidence="1" type="ORF">K2U94_17110</name>
</gene>
<dbReference type="InterPro" id="IPR006975">
    <property type="entry name" value="NifQ"/>
</dbReference>
<accession>A0ABS9Z9U1</accession>
<evidence type="ECO:0000313" key="1">
    <source>
        <dbReference type="EMBL" id="MCI4684463.1"/>
    </source>
</evidence>
<dbReference type="Proteomes" id="UP001139104">
    <property type="component" value="Unassembled WGS sequence"/>
</dbReference>
<dbReference type="RefSeq" id="WP_243068357.1">
    <property type="nucleotide sequence ID" value="NZ_JAIVFK010000001.1"/>
</dbReference>
<dbReference type="Pfam" id="PF04891">
    <property type="entry name" value="NifQ"/>
    <property type="match status" value="1"/>
</dbReference>
<sequence>MNADRAYRWLMEAGDASTSERFDLHVVASILAVAIAQADEEGAPLARTSGLDCATLSQVAHELFPAAAPALAAMAGAVGPSPQIEEKSVIDILLIYANGPIDFLRPLATMIARRCQEPHHLWQDLGLRNRGELSQLMARHFPRLIERNSGDMKWKKFLYRMVCGAEGFTLCPAPVCSDCDDFASCFGSEEGVAQLSHAYQEERL</sequence>
<name>A0ABS9Z9U1_9HYPH</name>
<keyword evidence="2" id="KW-1185">Reference proteome</keyword>
<evidence type="ECO:0000313" key="2">
    <source>
        <dbReference type="Proteomes" id="UP001139104"/>
    </source>
</evidence>
<proteinExistence type="predicted"/>
<protein>
    <submittedName>
        <fullName evidence="1">Nitrogen fixation protein NifQ</fullName>
    </submittedName>
</protein>
<organism evidence="1 2">
    <name type="scientific">Candidatus Rhodoblastus alkanivorans</name>
    <dbReference type="NCBI Taxonomy" id="2954117"/>
    <lineage>
        <taxon>Bacteria</taxon>
        <taxon>Pseudomonadati</taxon>
        <taxon>Pseudomonadota</taxon>
        <taxon>Alphaproteobacteria</taxon>
        <taxon>Hyphomicrobiales</taxon>
        <taxon>Rhodoblastaceae</taxon>
        <taxon>Rhodoblastus</taxon>
    </lineage>
</organism>
<dbReference type="EMBL" id="JAIVFP010000001">
    <property type="protein sequence ID" value="MCI4684463.1"/>
    <property type="molecule type" value="Genomic_DNA"/>
</dbReference>
<reference evidence="1" key="1">
    <citation type="journal article" date="2022" name="ISME J.">
        <title>Identification of active gaseous-alkane degraders at natural gas seeps.</title>
        <authorList>
            <person name="Farhan Ul Haque M."/>
            <person name="Hernandez M."/>
            <person name="Crombie A.T."/>
            <person name="Murrell J.C."/>
        </authorList>
    </citation>
    <scope>NUCLEOTIDE SEQUENCE</scope>
    <source>
        <strain evidence="1">PC2</strain>
    </source>
</reference>